<dbReference type="AlphaFoldDB" id="A0A7W6G2D7"/>
<keyword evidence="1" id="KW-0732">Signal</keyword>
<protein>
    <recommendedName>
        <fullName evidence="4">Secreted protein</fullName>
    </recommendedName>
</protein>
<name>A0A7W6G2D7_9HYPH</name>
<gene>
    <name evidence="2" type="ORF">GGQ73_002292</name>
</gene>
<evidence type="ECO:0000256" key="1">
    <source>
        <dbReference type="SAM" id="SignalP"/>
    </source>
</evidence>
<keyword evidence="3" id="KW-1185">Reference proteome</keyword>
<dbReference type="EMBL" id="JACIDV010000006">
    <property type="protein sequence ID" value="MBB3946339.1"/>
    <property type="molecule type" value="Genomic_DNA"/>
</dbReference>
<feature type="chain" id="PRO_5031160638" description="Secreted protein" evidence="1">
    <location>
        <begin position="26"/>
        <end position="121"/>
    </location>
</feature>
<reference evidence="2 3" key="1">
    <citation type="submission" date="2020-08" db="EMBL/GenBank/DDBJ databases">
        <title>Genomic Encyclopedia of Type Strains, Phase IV (KMG-IV): sequencing the most valuable type-strain genomes for metagenomic binning, comparative biology and taxonomic classification.</title>
        <authorList>
            <person name="Goeker M."/>
        </authorList>
    </citation>
    <scope>NUCLEOTIDE SEQUENCE [LARGE SCALE GENOMIC DNA]</scope>
    <source>
        <strain evidence="2 3">DSM 26438</strain>
    </source>
</reference>
<proteinExistence type="predicted"/>
<feature type="signal peptide" evidence="1">
    <location>
        <begin position="1"/>
        <end position="25"/>
    </location>
</feature>
<dbReference type="Proteomes" id="UP000565286">
    <property type="component" value="Unassembled WGS sequence"/>
</dbReference>
<comment type="caution">
    <text evidence="2">The sequence shown here is derived from an EMBL/GenBank/DDBJ whole genome shotgun (WGS) entry which is preliminary data.</text>
</comment>
<accession>A0A7W6G2D7</accession>
<evidence type="ECO:0000313" key="2">
    <source>
        <dbReference type="EMBL" id="MBB3946339.1"/>
    </source>
</evidence>
<evidence type="ECO:0008006" key="4">
    <source>
        <dbReference type="Google" id="ProtNLM"/>
    </source>
</evidence>
<organism evidence="2 3">
    <name type="scientific">Rhizobium skierniewicense</name>
    <dbReference type="NCBI Taxonomy" id="984260"/>
    <lineage>
        <taxon>Bacteria</taxon>
        <taxon>Pseudomonadati</taxon>
        <taxon>Pseudomonadota</taxon>
        <taxon>Alphaproteobacteria</taxon>
        <taxon>Hyphomicrobiales</taxon>
        <taxon>Rhizobiaceae</taxon>
        <taxon>Rhizobium/Agrobacterium group</taxon>
        <taxon>Rhizobium</taxon>
    </lineage>
</organism>
<evidence type="ECO:0000313" key="3">
    <source>
        <dbReference type="Proteomes" id="UP000565286"/>
    </source>
</evidence>
<dbReference type="RefSeq" id="WP_183896276.1">
    <property type="nucleotide sequence ID" value="NZ_JACIDV010000006.1"/>
</dbReference>
<sequence>MLMTRIVAVFITVTAAIILASHANAMDDRKYKNRHDHHRQQDRSYYGGDGLPSYIRGIGTYAGGVSAIRAPRNGIYFAAEGTDRIATDTIQSPDRPRIIHVNRKTVGAECSYEAGVCVIRP</sequence>